<evidence type="ECO:0000313" key="1">
    <source>
        <dbReference type="EMBL" id="QHT96947.1"/>
    </source>
</evidence>
<reference evidence="1" key="1">
    <citation type="journal article" date="2020" name="Nature">
        <title>Giant virus diversity and host interactions through global metagenomics.</title>
        <authorList>
            <person name="Schulz F."/>
            <person name="Roux S."/>
            <person name="Paez-Espino D."/>
            <person name="Jungbluth S."/>
            <person name="Walsh D.A."/>
            <person name="Denef V.J."/>
            <person name="McMahon K.D."/>
            <person name="Konstantinidis K.T."/>
            <person name="Eloe-Fadrosh E.A."/>
            <person name="Kyrpides N.C."/>
            <person name="Woyke T."/>
        </authorList>
    </citation>
    <scope>NUCLEOTIDE SEQUENCE</scope>
    <source>
        <strain evidence="1">GVMAG-M-3300024510-1</strain>
    </source>
</reference>
<dbReference type="AlphaFoldDB" id="A0A6C0IZ19"/>
<organism evidence="1">
    <name type="scientific">viral metagenome</name>
    <dbReference type="NCBI Taxonomy" id="1070528"/>
    <lineage>
        <taxon>unclassified sequences</taxon>
        <taxon>metagenomes</taxon>
        <taxon>organismal metagenomes</taxon>
    </lineage>
</organism>
<sequence>MHNETYSYLLQYFSHRLRSKFLALYILSFVYDFTRPLDWEYMSRKQKSNYLSSLHYQWQDTFWENQYGIP</sequence>
<accession>A0A6C0IZ19</accession>
<proteinExistence type="predicted"/>
<name>A0A6C0IZ19_9ZZZZ</name>
<protein>
    <submittedName>
        <fullName evidence="1">Uncharacterized protein</fullName>
    </submittedName>
</protein>
<dbReference type="EMBL" id="MN740271">
    <property type="protein sequence ID" value="QHT96947.1"/>
    <property type="molecule type" value="Genomic_DNA"/>
</dbReference>